<dbReference type="Pfam" id="PF13439">
    <property type="entry name" value="Glyco_transf_4"/>
    <property type="match status" value="1"/>
</dbReference>
<evidence type="ECO:0000256" key="1">
    <source>
        <dbReference type="ARBA" id="ARBA00022679"/>
    </source>
</evidence>
<dbReference type="Pfam" id="PF00534">
    <property type="entry name" value="Glycos_transf_1"/>
    <property type="match status" value="1"/>
</dbReference>
<organism evidence="4 5">
    <name type="scientific">Paracoccus broussonetiae</name>
    <dbReference type="NCBI Taxonomy" id="3075834"/>
    <lineage>
        <taxon>Bacteria</taxon>
        <taxon>Pseudomonadati</taxon>
        <taxon>Pseudomonadota</taxon>
        <taxon>Alphaproteobacteria</taxon>
        <taxon>Rhodobacterales</taxon>
        <taxon>Paracoccaceae</taxon>
        <taxon>Paracoccus</taxon>
    </lineage>
</organism>
<dbReference type="PANTHER" id="PTHR46401:SF2">
    <property type="entry name" value="GLYCOSYLTRANSFERASE WBBK-RELATED"/>
    <property type="match status" value="1"/>
</dbReference>
<proteinExistence type="predicted"/>
<sequence length="352" mass="37230">MTVRRVVTLAVPGDIRTRTGGYFYDRRLIAGLGELGWQVKVLELPASFPDPDPAGMQDALAALQAVPGEGVLIVDGLALGALDPVGLRQVAAPVVALVHHPLAMESGLDPARRDHLHRTERQNLRHARHVLVPSPHVRDLLVSGYAVAPDQITVARPGTDRPRPGARQAVTPPLVLSVGILHPRKGHDVLIRALAAIADLDWQAVIVGGARDPGHAEALRQLIVECGLADRLRLAGEVSEDRLDALYRRASVFALATRYEGYGIVFDEALSNGLPIIACDSGAVRDTVPPEAGLLVPPEDCAAFADALRTVLDDPARMQAMAFAAASAGRALPGWDGTARIAGAVLNAIGDT</sequence>
<reference evidence="5" key="1">
    <citation type="submission" date="2023-07" db="EMBL/GenBank/DDBJ databases">
        <title>Characterization of two Paracoccaceae strains isolated from Phycosphere and proposal of Xinfangfangia lacusdiani sp. nov.</title>
        <authorList>
            <person name="Deng Y."/>
            <person name="Zhang Y.Q."/>
        </authorList>
    </citation>
    <scope>NUCLEOTIDE SEQUENCE [LARGE SCALE GENOMIC DNA]</scope>
    <source>
        <strain evidence="5">CPCC 101403</strain>
    </source>
</reference>
<keyword evidence="1 4" id="KW-0808">Transferase</keyword>
<gene>
    <name evidence="4" type="ORF">RM190_05875</name>
</gene>
<keyword evidence="4" id="KW-0328">Glycosyltransferase</keyword>
<dbReference type="InterPro" id="IPR001296">
    <property type="entry name" value="Glyco_trans_1"/>
</dbReference>
<evidence type="ECO:0000259" key="3">
    <source>
        <dbReference type="Pfam" id="PF13439"/>
    </source>
</evidence>
<evidence type="ECO:0000313" key="5">
    <source>
        <dbReference type="Proteomes" id="UP001251085"/>
    </source>
</evidence>
<dbReference type="CDD" id="cd03801">
    <property type="entry name" value="GT4_PimA-like"/>
    <property type="match status" value="1"/>
</dbReference>
<dbReference type="RefSeq" id="WP_311758486.1">
    <property type="nucleotide sequence ID" value="NZ_JAVRQI010000004.1"/>
</dbReference>
<dbReference type="InterPro" id="IPR028098">
    <property type="entry name" value="Glyco_trans_4-like_N"/>
</dbReference>
<keyword evidence="5" id="KW-1185">Reference proteome</keyword>
<dbReference type="PANTHER" id="PTHR46401">
    <property type="entry name" value="GLYCOSYLTRANSFERASE WBBK-RELATED"/>
    <property type="match status" value="1"/>
</dbReference>
<evidence type="ECO:0000313" key="4">
    <source>
        <dbReference type="EMBL" id="MDT1061382.1"/>
    </source>
</evidence>
<dbReference type="GO" id="GO:0016757">
    <property type="term" value="F:glycosyltransferase activity"/>
    <property type="evidence" value="ECO:0007669"/>
    <property type="project" value="UniProtKB-KW"/>
</dbReference>
<feature type="domain" description="Glycosyltransferase subfamily 4-like N-terminal" evidence="3">
    <location>
        <begin position="91"/>
        <end position="160"/>
    </location>
</feature>
<accession>A0ABU3EAY3</accession>
<comment type="caution">
    <text evidence="4">The sequence shown here is derived from an EMBL/GenBank/DDBJ whole genome shotgun (WGS) entry which is preliminary data.</text>
</comment>
<protein>
    <submittedName>
        <fullName evidence="4">Glycosyltransferase family 4 protein</fullName>
        <ecNumber evidence="4">2.4.-.-</ecNumber>
    </submittedName>
</protein>
<dbReference type="SUPFAM" id="SSF53756">
    <property type="entry name" value="UDP-Glycosyltransferase/glycogen phosphorylase"/>
    <property type="match status" value="1"/>
</dbReference>
<evidence type="ECO:0000259" key="2">
    <source>
        <dbReference type="Pfam" id="PF00534"/>
    </source>
</evidence>
<dbReference type="Proteomes" id="UP001251085">
    <property type="component" value="Unassembled WGS sequence"/>
</dbReference>
<dbReference type="EMBL" id="JAVRQI010000004">
    <property type="protein sequence ID" value="MDT1061382.1"/>
    <property type="molecule type" value="Genomic_DNA"/>
</dbReference>
<dbReference type="Gene3D" id="3.40.50.2000">
    <property type="entry name" value="Glycogen Phosphorylase B"/>
    <property type="match status" value="2"/>
</dbReference>
<dbReference type="EC" id="2.4.-.-" evidence="4"/>
<name>A0ABU3EAY3_9RHOB</name>
<feature type="domain" description="Glycosyl transferase family 1" evidence="2">
    <location>
        <begin position="170"/>
        <end position="322"/>
    </location>
</feature>